<sequence length="266" mass="29616">MLLTTEDEWRTWLEAPITGALQLQRPLPNEMMKVVARDACKDADCCARSASKLHLLFGLTVLLAGCEREGMDPTIPPAILFGLARDILRNEMGKRIEQRRATGRDTPEGARLTQEISRLVDLGKDLDETTARQIIAAGRAAVDSKLAPQKMPRIDAAEIRERYPDLLADDAQVWVGAGWTEILNDAFDAVRDSAVVVRVAREHCAGLHLIIGPKADWLGADFDLAAEVTERTWSRSLQVCETCGQQSAERAWSRYRTRCAEHAEVR</sequence>
<protein>
    <submittedName>
        <fullName evidence="1">Uncharacterized protein</fullName>
    </submittedName>
</protein>
<evidence type="ECO:0000313" key="1">
    <source>
        <dbReference type="EMBL" id="AWN39598.1"/>
    </source>
</evidence>
<reference evidence="2" key="1">
    <citation type="submission" date="2018-05" db="EMBL/GenBank/DDBJ databases">
        <title>Complete Genome Sequence of Methylobacterium sp. 17SD2-17.</title>
        <authorList>
            <person name="Srinivasan S."/>
        </authorList>
    </citation>
    <scope>NUCLEOTIDE SEQUENCE [LARGE SCALE GENOMIC DNA]</scope>
    <source>
        <strain evidence="2">17SD2-17</strain>
    </source>
</reference>
<dbReference type="Proteomes" id="UP000245926">
    <property type="component" value="Chromosome"/>
</dbReference>
<dbReference type="KEGG" id="mets:DK389_02460"/>
<name>A0A2U8W1S0_9HYPH</name>
<dbReference type="EMBL" id="CP029550">
    <property type="protein sequence ID" value="AWN39598.1"/>
    <property type="molecule type" value="Genomic_DNA"/>
</dbReference>
<accession>A0A2U8W1S0</accession>
<dbReference type="OrthoDB" id="7987084at2"/>
<dbReference type="RefSeq" id="WP_109887287.1">
    <property type="nucleotide sequence ID" value="NZ_CP029550.1"/>
</dbReference>
<gene>
    <name evidence="1" type="ORF">DK389_02460</name>
</gene>
<evidence type="ECO:0000313" key="2">
    <source>
        <dbReference type="Proteomes" id="UP000245926"/>
    </source>
</evidence>
<keyword evidence="2" id="KW-1185">Reference proteome</keyword>
<dbReference type="AlphaFoldDB" id="A0A2U8W1S0"/>
<proteinExistence type="predicted"/>
<organism evidence="1 2">
    <name type="scientific">Methylobacterium durans</name>
    <dbReference type="NCBI Taxonomy" id="2202825"/>
    <lineage>
        <taxon>Bacteria</taxon>
        <taxon>Pseudomonadati</taxon>
        <taxon>Pseudomonadota</taxon>
        <taxon>Alphaproteobacteria</taxon>
        <taxon>Hyphomicrobiales</taxon>
        <taxon>Methylobacteriaceae</taxon>
        <taxon>Methylobacterium</taxon>
    </lineage>
</organism>